<gene>
    <name evidence="3" type="ORF">LTR62_007041</name>
</gene>
<sequence>MYPTIWQSILAGIPAVPSTATPGHQHDNREAGGSIMPPAASFICPVRSCSIGQADQRQVLGHLRSYHEVPLTPDDGSDWRVLRNTHMREFRAWLRANGFPAEDALSVNEWPGFRTFRSSNGGVGRRNSDDETVTTDLVTLGDKHRRSRVETVEQDPDIYDPGSTDDEDDSIEVRNMKRSLCPVPGCSTVRVRRPDILRHMRSEHDVPLTKAPAVPWKTLRHIHGKEYAAWLKNGGYLVDIRFFASNGLDDASFASLEEAPHGQQEDFHANSIEHMSNERKNKRIDNVPSFLCPVPGCSHFAIARCEVFRHLRRHHHVPLSTRTVGAKELSDRRAAREFARWQAKNGYEPDVSFFVGREIELSDVATYADCSKDEDERILFESHSNDTALGDTETPPIIESKAQKTMCPVPVCGTLFAGRKQVLRHLRNQYKVPLSSGKPQTWVANRKIHGKEFRSWLERNGYAVDVTFFTNDSTELDEEMAADSVIAVDSITTAGSVIDDQEQGLGAGTDKLVANKRGTEPMELDGDVDVTGTLGDDESYVASKSYIDFLRHQCIDFVDLQTREARGLDFELEYFAVLVCAWNDPAWKRWDAFCLPQTWGKRNLQGLKRIVVNMVAYWCKAIMERGERKHVVDVLIEVLGEAFSRNGVESGSA</sequence>
<name>A0AAN7YP81_9PEZI</name>
<dbReference type="AlphaFoldDB" id="A0AAN7YP81"/>
<evidence type="ECO:0000313" key="4">
    <source>
        <dbReference type="Proteomes" id="UP001310890"/>
    </source>
</evidence>
<feature type="compositionally biased region" description="Acidic residues" evidence="1">
    <location>
        <begin position="152"/>
        <end position="169"/>
    </location>
</feature>
<comment type="caution">
    <text evidence="3">The sequence shown here is derived from an EMBL/GenBank/DDBJ whole genome shotgun (WGS) entry which is preliminary data.</text>
</comment>
<feature type="domain" description="C2H2-type" evidence="2">
    <location>
        <begin position="42"/>
        <end position="67"/>
    </location>
</feature>
<dbReference type="SMART" id="SM00355">
    <property type="entry name" value="ZnF_C2H2"/>
    <property type="match status" value="3"/>
</dbReference>
<evidence type="ECO:0000256" key="1">
    <source>
        <dbReference type="SAM" id="MobiDB-lite"/>
    </source>
</evidence>
<feature type="region of interest" description="Disordered" evidence="1">
    <location>
        <begin position="144"/>
        <end position="169"/>
    </location>
</feature>
<dbReference type="InterPro" id="IPR013087">
    <property type="entry name" value="Znf_C2H2_type"/>
</dbReference>
<accession>A0AAN7YP81</accession>
<evidence type="ECO:0000259" key="2">
    <source>
        <dbReference type="SMART" id="SM00355"/>
    </source>
</evidence>
<proteinExistence type="predicted"/>
<dbReference type="EMBL" id="JAVRRL010000065">
    <property type="protein sequence ID" value="KAK5109375.1"/>
    <property type="molecule type" value="Genomic_DNA"/>
</dbReference>
<feature type="domain" description="C2H2-type" evidence="2">
    <location>
        <begin position="290"/>
        <end position="314"/>
    </location>
</feature>
<organism evidence="3 4">
    <name type="scientific">Meristemomyces frigidus</name>
    <dbReference type="NCBI Taxonomy" id="1508187"/>
    <lineage>
        <taxon>Eukaryota</taxon>
        <taxon>Fungi</taxon>
        <taxon>Dikarya</taxon>
        <taxon>Ascomycota</taxon>
        <taxon>Pezizomycotina</taxon>
        <taxon>Dothideomycetes</taxon>
        <taxon>Dothideomycetidae</taxon>
        <taxon>Mycosphaerellales</taxon>
        <taxon>Teratosphaeriaceae</taxon>
        <taxon>Meristemomyces</taxon>
    </lineage>
</organism>
<protein>
    <recommendedName>
        <fullName evidence="2">C2H2-type domain-containing protein</fullName>
    </recommendedName>
</protein>
<feature type="domain" description="C2H2-type" evidence="2">
    <location>
        <begin position="179"/>
        <end position="204"/>
    </location>
</feature>
<dbReference type="Proteomes" id="UP001310890">
    <property type="component" value="Unassembled WGS sequence"/>
</dbReference>
<reference evidence="3" key="1">
    <citation type="submission" date="2023-08" db="EMBL/GenBank/DDBJ databases">
        <title>Black Yeasts Isolated from many extreme environments.</title>
        <authorList>
            <person name="Coleine C."/>
            <person name="Stajich J.E."/>
            <person name="Selbmann L."/>
        </authorList>
    </citation>
    <scope>NUCLEOTIDE SEQUENCE</scope>
    <source>
        <strain evidence="3">CCFEE 5401</strain>
    </source>
</reference>
<evidence type="ECO:0000313" key="3">
    <source>
        <dbReference type="EMBL" id="KAK5109375.1"/>
    </source>
</evidence>